<dbReference type="InterPro" id="IPR045670">
    <property type="entry name" value="DUF5916"/>
</dbReference>
<evidence type="ECO:0000313" key="3">
    <source>
        <dbReference type="Proteomes" id="UP001155077"/>
    </source>
</evidence>
<dbReference type="Proteomes" id="UP001155077">
    <property type="component" value="Unassembled WGS sequence"/>
</dbReference>
<protein>
    <submittedName>
        <fullName evidence="2">Carbohydrate binding family 9 domain-containing protein</fullName>
    </submittedName>
</protein>
<reference evidence="2" key="1">
    <citation type="submission" date="2022-06" db="EMBL/GenBank/DDBJ databases">
        <title>Gramella sediminis sp. nov., isolated from deep-sea sediment of the Indian Ocean.</title>
        <authorList>
            <person name="Yang L."/>
        </authorList>
    </citation>
    <scope>NUCLEOTIDE SEQUENCE</scope>
    <source>
        <strain evidence="2">HMD3159</strain>
    </source>
</reference>
<name>A0ABT0Z1W0_9FLAO</name>
<organism evidence="2 3">
    <name type="scientific">Gramella jeungdoensis</name>
    <dbReference type="NCBI Taxonomy" id="708091"/>
    <lineage>
        <taxon>Bacteria</taxon>
        <taxon>Pseudomonadati</taxon>
        <taxon>Bacteroidota</taxon>
        <taxon>Flavobacteriia</taxon>
        <taxon>Flavobacteriales</taxon>
        <taxon>Flavobacteriaceae</taxon>
        <taxon>Christiangramia</taxon>
    </lineage>
</organism>
<dbReference type="SUPFAM" id="SSF49344">
    <property type="entry name" value="CBD9-like"/>
    <property type="match status" value="1"/>
</dbReference>
<accession>A0ABT0Z1W0</accession>
<gene>
    <name evidence="2" type="ORF">NE848_05305</name>
</gene>
<evidence type="ECO:0000259" key="1">
    <source>
        <dbReference type="Pfam" id="PF19313"/>
    </source>
</evidence>
<dbReference type="RefSeq" id="WP_252111184.1">
    <property type="nucleotide sequence ID" value="NZ_JAMSCK010000002.1"/>
</dbReference>
<dbReference type="Pfam" id="PF19313">
    <property type="entry name" value="DUF5916"/>
    <property type="match status" value="1"/>
</dbReference>
<sequence>MNRFVITSILFLTTLNLFSQHKEFEVKYVKSPVSIDGILDEPGWDEAQPAKDFWQYFPSDSVQAKNQSEIKMLYNENYLYVGIKVYIEGQDFVIPSLRRDFRAGGSDNITLMFDTFNDGANAFLFGVNPAGVRREALVSGGGTSLRGFTTSWDVKWTAETKVYDEYYISEWAIPMSSFKFTEGTKKWRFNSYQFDTQGNERNTWIRIPRNQFIFNLSYMGDMIFEKPLSRSKTPISLIPYVTGSLGRDFETEKDLDDFKAGGDAKLSIGNSLNLDLTFNPDFSQVEADNLVTNLTRFEVNLPERRQFFIENSDLFGDFGNPEEANPFFSRRIGIARDSSGINRQIDIVAGARLSGKLNNDFRIGLLNIQTKEKEEFNIGANNNTVIALQHRLFERSNISAIFLNRQNTSSDLMNPEDEYNRVIGLDYNLGTLDNTWAGNAYLHKSFSPGLTEDDFSTGLRLNYNSFNWRVRGSGFYVGENFNSDLGFIPRKGILRIDPKIEHLIFPTNEKMVQHNISFIPMVIWKPNLDYKMTDYNFIGAWDTEFTNTSKLSARAFNRYTYLFSEFDPSRVGDIALPASTDYHYTSGELEYGSDSRKIFFYELESNYGEFYNGKKFTQEARLNLRLQPNYLMSMEVRYDHVDLPEPYSDNDIWLIGSKFDITFSKSLFWATLIQYSNIENNFGINSRLQWRFAPLSDIYLVYNDNYFSNNSFAPRYRSINLKLNYWLYL</sequence>
<keyword evidence="3" id="KW-1185">Reference proteome</keyword>
<evidence type="ECO:0000313" key="2">
    <source>
        <dbReference type="EMBL" id="MCM8568784.1"/>
    </source>
</evidence>
<proteinExistence type="predicted"/>
<dbReference type="EMBL" id="JAMSCK010000002">
    <property type="protein sequence ID" value="MCM8568784.1"/>
    <property type="molecule type" value="Genomic_DNA"/>
</dbReference>
<feature type="domain" description="DUF5916" evidence="1">
    <location>
        <begin position="235"/>
        <end position="640"/>
    </location>
</feature>
<dbReference type="CDD" id="cd09618">
    <property type="entry name" value="CBM9_like_2"/>
    <property type="match status" value="1"/>
</dbReference>
<dbReference type="Gene3D" id="2.60.40.1190">
    <property type="match status" value="1"/>
</dbReference>
<comment type="caution">
    <text evidence="2">The sequence shown here is derived from an EMBL/GenBank/DDBJ whole genome shotgun (WGS) entry which is preliminary data.</text>
</comment>